<dbReference type="Gene3D" id="3.40.50.2000">
    <property type="entry name" value="Glycogen Phosphorylase B"/>
    <property type="match status" value="1"/>
</dbReference>
<evidence type="ECO:0000313" key="2">
    <source>
        <dbReference type="EMBL" id="EXX89015.1"/>
    </source>
</evidence>
<dbReference type="AlphaFoldDB" id="A0A9W5W785"/>
<organism evidence="2 3">
    <name type="scientific">Paenibacillus darwinianus</name>
    <dbReference type="NCBI Taxonomy" id="1380763"/>
    <lineage>
        <taxon>Bacteria</taxon>
        <taxon>Bacillati</taxon>
        <taxon>Bacillota</taxon>
        <taxon>Bacilli</taxon>
        <taxon>Bacillales</taxon>
        <taxon>Paenibacillaceae</taxon>
        <taxon>Paenibacillus</taxon>
    </lineage>
</organism>
<name>A0A9W5W785_9BACL</name>
<evidence type="ECO:0000259" key="1">
    <source>
        <dbReference type="Pfam" id="PF00534"/>
    </source>
</evidence>
<evidence type="ECO:0000313" key="3">
    <source>
        <dbReference type="Proteomes" id="UP000053750"/>
    </source>
</evidence>
<dbReference type="RefSeq" id="WP_051587624.1">
    <property type="nucleotide sequence ID" value="NZ_KK082132.1"/>
</dbReference>
<protein>
    <recommendedName>
        <fullName evidence="1">Glycosyl transferase family 1 domain-containing protein</fullName>
    </recommendedName>
</protein>
<dbReference type="InterPro" id="IPR001296">
    <property type="entry name" value="Glyco_trans_1"/>
</dbReference>
<accession>A0A9W5W785</accession>
<dbReference type="EMBL" id="JFHU01000111">
    <property type="protein sequence ID" value="EXX89015.1"/>
    <property type="molecule type" value="Genomic_DNA"/>
</dbReference>
<dbReference type="OrthoDB" id="525353at2"/>
<gene>
    <name evidence="2" type="ORF">BG53_00910</name>
</gene>
<reference evidence="2 3" key="1">
    <citation type="submission" date="2014-02" db="EMBL/GenBank/DDBJ databases">
        <title>Genome sequence of Paenibacillus darwinianus reveals adaptive mechanisms for survival in Antarctic soils.</title>
        <authorList>
            <person name="Dsouza M."/>
            <person name="Taylor M.W."/>
            <person name="Turner S.J."/>
            <person name="Aislabie J."/>
        </authorList>
    </citation>
    <scope>NUCLEOTIDE SEQUENCE [LARGE SCALE GENOMIC DNA]</scope>
    <source>
        <strain evidence="2 3">CE1</strain>
    </source>
</reference>
<feature type="domain" description="Glycosyl transferase family 1" evidence="1">
    <location>
        <begin position="43"/>
        <end position="196"/>
    </location>
</feature>
<sequence length="222" mass="24880">MRIIGRGRTAKDVQFLQQLGIDGDSIIESVFTFDFKPQENRYTRAQLNLPENKFLIAVIGARLNDEVTPAFLDVFEQLYKLGAHLVFIGGFDKHAEYAAKNSVFAEHSTALGFQSDVLAIMELCDLYANPQRTGGGSSAAEALYKGVPVVTLDSGDVSVAAGGDFHVHSYEEMTHMIKRYIQEDRFYETMSGKARERAELLMSTERQFSEVVRLITENKHFA</sequence>
<dbReference type="Pfam" id="PF00534">
    <property type="entry name" value="Glycos_transf_1"/>
    <property type="match status" value="1"/>
</dbReference>
<keyword evidence="3" id="KW-1185">Reference proteome</keyword>
<dbReference type="SUPFAM" id="SSF53756">
    <property type="entry name" value="UDP-Glycosyltransferase/glycogen phosphorylase"/>
    <property type="match status" value="1"/>
</dbReference>
<comment type="caution">
    <text evidence="2">The sequence shown here is derived from an EMBL/GenBank/DDBJ whole genome shotgun (WGS) entry which is preliminary data.</text>
</comment>
<proteinExistence type="predicted"/>
<dbReference type="Proteomes" id="UP000053750">
    <property type="component" value="Unassembled WGS sequence"/>
</dbReference>
<dbReference type="GO" id="GO:0016757">
    <property type="term" value="F:glycosyltransferase activity"/>
    <property type="evidence" value="ECO:0007669"/>
    <property type="project" value="InterPro"/>
</dbReference>